<protein>
    <submittedName>
        <fullName evidence="1">Uncharacterized protein</fullName>
    </submittedName>
</protein>
<dbReference type="GO" id="GO:0005975">
    <property type="term" value="P:carbohydrate metabolic process"/>
    <property type="evidence" value="ECO:0007669"/>
    <property type="project" value="InterPro"/>
</dbReference>
<evidence type="ECO:0000313" key="2">
    <source>
        <dbReference type="Proteomes" id="UP000503482"/>
    </source>
</evidence>
<evidence type="ECO:0000313" key="1">
    <source>
        <dbReference type="EMBL" id="QKF66489.1"/>
    </source>
</evidence>
<dbReference type="KEGG" id="avp:AVENP_0930"/>
<dbReference type="EMBL" id="CP053840">
    <property type="protein sequence ID" value="QKF66489.1"/>
    <property type="molecule type" value="Genomic_DNA"/>
</dbReference>
<dbReference type="InterPro" id="IPR008928">
    <property type="entry name" value="6-hairpin_glycosidase_sf"/>
</dbReference>
<gene>
    <name evidence="1" type="ORF">AVENP_0930</name>
</gene>
<dbReference type="Proteomes" id="UP000503482">
    <property type="component" value="Chromosome"/>
</dbReference>
<sequence length="483" mass="57689">MKPSNDFNVALLLLALENDKNNLLSEYKEVILKSIYHNNDEELYKLNNNFRALRLVGLLLEDKITQEKLNTIKIDKEIEWVLNLQFEDGFFPDSNMKYEVEKNRGVPHLIYHTKITMCLGIAYRCTQDSRLLETFNKAIDVLLDLSIENYYFFYGRSTNALFGYGSFYLTLMMAYKFNNDAKYLKLAEDVLMYLQKFQHDDGHVSINLNQDDSNRLGFDAYMYDLVYNTYSNAMFLYANSIKKDLIPLELNEEKKKIPNIRVYKDSGFVVHEYKSIKYCFNYKGHQDSLKHRFDSRVSPFSLLYFQKDGQNLLPAVGYKPRGILSLVEKKFHFKKIYARWYQLVNYDWLPLFSGNSFFYEKDGMKFYPFRCVKMLKLRNILILKFESKARKLFSKKETFDKFVISIKLLKEPKCKIIFYEKVDELFFTYREIQEQNNFEYSFSKEYKKLKILSIETSYKKADLHRCRFEDIKKLEIKVKTSDS</sequence>
<name>A0AAE7E3L3_9BACT</name>
<proteinExistence type="predicted"/>
<reference evidence="1 2" key="1">
    <citation type="submission" date="2020-05" db="EMBL/GenBank/DDBJ databases">
        <title>Complete genome sequencing of Campylobacter and Arcobacter type strains.</title>
        <authorList>
            <person name="Miller W.G."/>
            <person name="Yee E."/>
        </authorList>
    </citation>
    <scope>NUCLEOTIDE SEQUENCE [LARGE SCALE GENOMIC DNA]</scope>
    <source>
        <strain evidence="1 2">LMG 26156</strain>
    </source>
</reference>
<organism evidence="1 2">
    <name type="scientific">Arcobacter venerupis</name>
    <dbReference type="NCBI Taxonomy" id="1054033"/>
    <lineage>
        <taxon>Bacteria</taxon>
        <taxon>Pseudomonadati</taxon>
        <taxon>Campylobacterota</taxon>
        <taxon>Epsilonproteobacteria</taxon>
        <taxon>Campylobacterales</taxon>
        <taxon>Arcobacteraceae</taxon>
        <taxon>Arcobacter</taxon>
    </lineage>
</organism>
<dbReference type="SUPFAM" id="SSF48208">
    <property type="entry name" value="Six-hairpin glycosidases"/>
    <property type="match status" value="1"/>
</dbReference>
<keyword evidence="2" id="KW-1185">Reference proteome</keyword>
<dbReference type="AlphaFoldDB" id="A0AAE7E3L3"/>
<accession>A0AAE7E3L3</accession>